<reference evidence="3" key="1">
    <citation type="submission" date="2018-04" db="EMBL/GenBank/DDBJ databases">
        <title>Transcriptome of Schizaphis graminum biotype I.</title>
        <authorList>
            <person name="Scully E.D."/>
            <person name="Geib S.M."/>
            <person name="Palmer N.A."/>
            <person name="Koch K."/>
            <person name="Bradshaw J."/>
            <person name="Heng-Moss T."/>
            <person name="Sarath G."/>
        </authorList>
    </citation>
    <scope>NUCLEOTIDE SEQUENCE</scope>
</reference>
<evidence type="ECO:0000313" key="3">
    <source>
        <dbReference type="EMBL" id="MBY23972.1"/>
    </source>
</evidence>
<dbReference type="PANTHER" id="PTHR15000">
    <property type="entry name" value="ERYTHROID DIFFERENTIATION-RELATED FACTOR 1"/>
    <property type="match status" value="1"/>
</dbReference>
<feature type="domain" description="EDRF1 N-terminal" evidence="2">
    <location>
        <begin position="164"/>
        <end position="403"/>
    </location>
</feature>
<feature type="domain" description="EDRF1 N-terminal" evidence="2">
    <location>
        <begin position="7"/>
        <end position="134"/>
    </location>
</feature>
<evidence type="ECO:0000259" key="1">
    <source>
        <dbReference type="Pfam" id="PF23723"/>
    </source>
</evidence>
<dbReference type="EMBL" id="GGMR01011353">
    <property type="protein sequence ID" value="MBY23972.1"/>
    <property type="molecule type" value="Transcribed_RNA"/>
</dbReference>
<dbReference type="GO" id="GO:0045893">
    <property type="term" value="P:positive regulation of DNA-templated transcription"/>
    <property type="evidence" value="ECO:0007669"/>
    <property type="project" value="TreeGrafter"/>
</dbReference>
<accession>A0A2S2P3P9</accession>
<evidence type="ECO:0000259" key="2">
    <source>
        <dbReference type="Pfam" id="PF23788"/>
    </source>
</evidence>
<dbReference type="AlphaFoldDB" id="A0A2S2P3P9"/>
<name>A0A2S2P3P9_SCHGA</name>
<dbReference type="PANTHER" id="PTHR15000:SF1">
    <property type="entry name" value="ERYTHROID DIFFERENTIATION-RELATED FACTOR 1"/>
    <property type="match status" value="1"/>
</dbReference>
<proteinExistence type="predicted"/>
<dbReference type="InterPro" id="IPR056582">
    <property type="entry name" value="EDRF1_N"/>
</dbReference>
<protein>
    <submittedName>
        <fullName evidence="3">Erythroid differentiation-related factor 1</fullName>
    </submittedName>
</protein>
<dbReference type="Pfam" id="PF23723">
    <property type="entry name" value="TPR_EDRF1"/>
    <property type="match status" value="1"/>
</dbReference>
<organism evidence="3">
    <name type="scientific">Schizaphis graminum</name>
    <name type="common">Green bug aphid</name>
    <dbReference type="NCBI Taxonomy" id="13262"/>
    <lineage>
        <taxon>Eukaryota</taxon>
        <taxon>Metazoa</taxon>
        <taxon>Ecdysozoa</taxon>
        <taxon>Arthropoda</taxon>
        <taxon>Hexapoda</taxon>
        <taxon>Insecta</taxon>
        <taxon>Pterygota</taxon>
        <taxon>Neoptera</taxon>
        <taxon>Paraneoptera</taxon>
        <taxon>Hemiptera</taxon>
        <taxon>Sternorrhyncha</taxon>
        <taxon>Aphidomorpha</taxon>
        <taxon>Aphidoidea</taxon>
        <taxon>Aphididae</taxon>
        <taxon>Aphidini</taxon>
        <taxon>Schizaphis</taxon>
    </lineage>
</organism>
<dbReference type="Pfam" id="PF23788">
    <property type="entry name" value="EDRF1_N"/>
    <property type="match status" value="2"/>
</dbReference>
<dbReference type="InterPro" id="IPR056583">
    <property type="entry name" value="EDRF1_TPR"/>
</dbReference>
<sequence length="1041" mass="121708">MSGDFHGLSSFQMANMNLDCIGNVDIVSDANNIKNLCKIPYNNKSVSIMVHKIDKTLLLDEFDVEKHLIQSTFGKWVWLKEFFYKNIVKSSDIEVKCITYKKNNFRKIQNENLISKFLHHTIGGLDSHNNQIKSFHNENSPLASSLPRLTPEEVFPDFPQVNQLFNRNFLWNFEDLQMLIGTDLPIFRSDNSSSLCTRLRDISKSLSMFTGIDYWLENVMCNIPEIEICYHKNGIVQKYELVKTEDIPYLDGSTFLPNDISDIMQNTFSFLKSNANNVGHTYWLFKGKNDYAVKLYDLTTLCSESLIDSPNPFAVPLAVLLYRVAYKLKYNPKDEKLYNPVTIQLLLNNCLKSLDKTKYPEIVMSINCMLSDMYVSIYNNPSTIVINSTEVGKDSDNCYDDSSISSTQFDYGIYSVDIQNLCVSHKKEIAPQIPDYFKSKHLVKNIEECYYKALYYIGSSLSCLQFFKDDKNIRVGRASLSESKNKPMQYLNSEIFRKNDIPSGHNLLNFEDNNWENHLRLIFYEKASDTYFNFGKNCLTSKNFGIALKCFRRSFECQLCVTNTDVNHLFRSILDLCGNCCMFILKYWDKLEQYMTELKTDEMYDFELRKALLNNSDHTNKDLNLIPTILNNSKESMLNAAEHCYLRALALESNIENKNNLNKQLGNVYNEYIILYTEEIFVAITNNIPLNPLKLKLFTKKSKQFFTLGSDIFKKIDDEDNFTRINSNVANLYKYIEHYSTKYKVPINEFIKKEIFNVKNGNAYKKRLSKLGDRSSNPHLWDKVYYQLSSTLFYEAVHAYLNIYRCNSNKYKECINLFMEALKYCDLENDSPNRFVYEYRVAYIHLGLASLSSDRLEKYITKKSSELHPVFLQIVSYCNIAFEMYFKIERPLESFEVLIKMITLDMRYIDGMIDLWNLKNVESIIRTLGKCIAVFQMFSENKDTRKYLHSTDQPEELAIEDDLHFEMRKLHFFLILEENVLKLLKCMVHLAFNKSPIRELKWLVDKEDELKTMYSLLLRNNIGENGYSQLMIAVKQLSTFK</sequence>
<gene>
    <name evidence="3" type="primary">Edrf1_2</name>
    <name evidence="3" type="ORF">g.81425</name>
</gene>
<feature type="domain" description="EDRF1 TPR repeats region" evidence="1">
    <location>
        <begin position="662"/>
        <end position="1024"/>
    </location>
</feature>